<comment type="caution">
    <text evidence="2">The sequence shown here is derived from an EMBL/GenBank/DDBJ whole genome shotgun (WGS) entry which is preliminary data.</text>
</comment>
<keyword evidence="3" id="KW-1185">Reference proteome</keyword>
<evidence type="ECO:0000313" key="3">
    <source>
        <dbReference type="Proteomes" id="UP000314294"/>
    </source>
</evidence>
<evidence type="ECO:0000256" key="1">
    <source>
        <dbReference type="SAM" id="MobiDB-lite"/>
    </source>
</evidence>
<reference evidence="2 3" key="1">
    <citation type="submission" date="2019-03" db="EMBL/GenBank/DDBJ databases">
        <title>First draft genome of Liparis tanakae, snailfish: a comprehensive survey of snailfish specific genes.</title>
        <authorList>
            <person name="Kim W."/>
            <person name="Song I."/>
            <person name="Jeong J.-H."/>
            <person name="Kim D."/>
            <person name="Kim S."/>
            <person name="Ryu S."/>
            <person name="Song J.Y."/>
            <person name="Lee S.K."/>
        </authorList>
    </citation>
    <scope>NUCLEOTIDE SEQUENCE [LARGE SCALE GENOMIC DNA]</scope>
    <source>
        <tissue evidence="2">Muscle</tissue>
    </source>
</reference>
<feature type="region of interest" description="Disordered" evidence="1">
    <location>
        <begin position="45"/>
        <end position="99"/>
    </location>
</feature>
<protein>
    <submittedName>
        <fullName evidence="2">Uncharacterized protein</fullName>
    </submittedName>
</protein>
<dbReference type="EMBL" id="SRLO01001967">
    <property type="protein sequence ID" value="TNN34415.1"/>
    <property type="molecule type" value="Genomic_DNA"/>
</dbReference>
<feature type="compositionally biased region" description="Basic and acidic residues" evidence="1">
    <location>
        <begin position="88"/>
        <end position="99"/>
    </location>
</feature>
<feature type="compositionally biased region" description="Low complexity" evidence="1">
    <location>
        <begin position="60"/>
        <end position="69"/>
    </location>
</feature>
<sequence length="99" mass="11393">MRQKKRYFTWTELSRRNLKPQLLHCVRISSSHTITIRQTLPWYPSTRPIRSAPAGKGGDLPLARRAALTAPPPRLHSIVAEKRRRLKRDASRLDGGEKD</sequence>
<proteinExistence type="predicted"/>
<gene>
    <name evidence="2" type="ORF">EYF80_055419</name>
</gene>
<evidence type="ECO:0000313" key="2">
    <source>
        <dbReference type="EMBL" id="TNN34415.1"/>
    </source>
</evidence>
<organism evidence="2 3">
    <name type="scientific">Liparis tanakae</name>
    <name type="common">Tanaka's snailfish</name>
    <dbReference type="NCBI Taxonomy" id="230148"/>
    <lineage>
        <taxon>Eukaryota</taxon>
        <taxon>Metazoa</taxon>
        <taxon>Chordata</taxon>
        <taxon>Craniata</taxon>
        <taxon>Vertebrata</taxon>
        <taxon>Euteleostomi</taxon>
        <taxon>Actinopterygii</taxon>
        <taxon>Neopterygii</taxon>
        <taxon>Teleostei</taxon>
        <taxon>Neoteleostei</taxon>
        <taxon>Acanthomorphata</taxon>
        <taxon>Eupercaria</taxon>
        <taxon>Perciformes</taxon>
        <taxon>Cottioidei</taxon>
        <taxon>Cottales</taxon>
        <taxon>Liparidae</taxon>
        <taxon>Liparis</taxon>
    </lineage>
</organism>
<name>A0A4Z2EZX3_9TELE</name>
<dbReference type="AlphaFoldDB" id="A0A4Z2EZX3"/>
<accession>A0A4Z2EZX3</accession>
<dbReference type="Proteomes" id="UP000314294">
    <property type="component" value="Unassembled WGS sequence"/>
</dbReference>